<dbReference type="NCBIfam" id="TIGR03562">
    <property type="entry name" value="osmo_induc_OsmC"/>
    <property type="match status" value="1"/>
</dbReference>
<protein>
    <submittedName>
        <fullName evidence="1">OsmC family peroxiredoxin</fullName>
    </submittedName>
</protein>
<dbReference type="Proteomes" id="UP000296706">
    <property type="component" value="Chromosome"/>
</dbReference>
<gene>
    <name evidence="1" type="ORF">DV733_16250</name>
</gene>
<dbReference type="SUPFAM" id="SSF82784">
    <property type="entry name" value="OsmC-like"/>
    <property type="match status" value="1"/>
</dbReference>
<dbReference type="InterPro" id="IPR036102">
    <property type="entry name" value="OsmC/Ohrsf"/>
</dbReference>
<dbReference type="STRING" id="1457250.GCA_000755225_02129"/>
<name>A0A4D6HHF4_9EURY</name>
<dbReference type="OrthoDB" id="285111at2157"/>
<dbReference type="InterPro" id="IPR015946">
    <property type="entry name" value="KH_dom-like_a/b"/>
</dbReference>
<dbReference type="PANTHER" id="PTHR42830:SF1">
    <property type="entry name" value="OSMOTICALLY INDUCIBLE FAMILY PROTEIN"/>
    <property type="match status" value="1"/>
</dbReference>
<dbReference type="Gene3D" id="3.30.300.20">
    <property type="match status" value="1"/>
</dbReference>
<keyword evidence="2" id="KW-1185">Reference proteome</keyword>
<dbReference type="EMBL" id="CP031310">
    <property type="protein sequence ID" value="QCC52688.1"/>
    <property type="molecule type" value="Genomic_DNA"/>
</dbReference>
<dbReference type="InterPro" id="IPR019904">
    <property type="entry name" value="Peroxiredoxin_OsmC"/>
</dbReference>
<dbReference type="PANTHER" id="PTHR42830">
    <property type="entry name" value="OSMOTICALLY INDUCIBLE FAMILY PROTEIN"/>
    <property type="match status" value="1"/>
</dbReference>
<dbReference type="KEGG" id="hsn:DV733_16250"/>
<dbReference type="GO" id="GO:0006979">
    <property type="term" value="P:response to oxidative stress"/>
    <property type="evidence" value="ECO:0007669"/>
    <property type="project" value="InterPro"/>
</dbReference>
<dbReference type="InterPro" id="IPR052707">
    <property type="entry name" value="OsmC_Ohr_Peroxiredoxin"/>
</dbReference>
<dbReference type="Pfam" id="PF02566">
    <property type="entry name" value="OsmC"/>
    <property type="match status" value="1"/>
</dbReference>
<evidence type="ECO:0000313" key="1">
    <source>
        <dbReference type="EMBL" id="QCC52688.1"/>
    </source>
</evidence>
<dbReference type="RefSeq" id="WP_049993010.1">
    <property type="nucleotide sequence ID" value="NZ_CP031310.1"/>
</dbReference>
<accession>A0A4D6HHF4</accession>
<dbReference type="AlphaFoldDB" id="A0A4D6HHF4"/>
<dbReference type="GeneID" id="39849443"/>
<organism evidence="1 2">
    <name type="scientific">Halapricum salinum</name>
    <dbReference type="NCBI Taxonomy" id="1457250"/>
    <lineage>
        <taxon>Archaea</taxon>
        <taxon>Methanobacteriati</taxon>
        <taxon>Methanobacteriota</taxon>
        <taxon>Stenosarchaea group</taxon>
        <taxon>Halobacteria</taxon>
        <taxon>Halobacteriales</taxon>
        <taxon>Haloarculaceae</taxon>
        <taxon>Halapricum</taxon>
    </lineage>
</organism>
<proteinExistence type="predicted"/>
<evidence type="ECO:0000313" key="2">
    <source>
        <dbReference type="Proteomes" id="UP000296706"/>
    </source>
</evidence>
<reference evidence="1 2" key="1">
    <citation type="journal article" date="2019" name="Nat. Commun.">
        <title>A new type of DNA phosphorothioation-based antiviral system in archaea.</title>
        <authorList>
            <person name="Xiong L."/>
            <person name="Liu S."/>
            <person name="Chen S."/>
            <person name="Xiao Y."/>
            <person name="Zhu B."/>
            <person name="Gao Y."/>
            <person name="Zhang Y."/>
            <person name="Chen B."/>
            <person name="Luo J."/>
            <person name="Deng Z."/>
            <person name="Chen X."/>
            <person name="Wang L."/>
            <person name="Chen S."/>
        </authorList>
    </citation>
    <scope>NUCLEOTIDE SEQUENCE [LARGE SCALE GENOMIC DNA]</scope>
    <source>
        <strain evidence="1 2">CBA1105</strain>
    </source>
</reference>
<sequence length="139" mass="14790">MPTRNAEATWRGNLKEGSGDLAVGSGAFEGPYSFMSRFEDGDATNPEELIGAAHAGCFAMALGNALDENGFEADELHVEAEVHLDPEALEIDWIQLTLEGNVPDIDEETFLEIANEAKAGCPVSKVLAGAEIRLDATLV</sequence>
<dbReference type="GO" id="GO:0004601">
    <property type="term" value="F:peroxidase activity"/>
    <property type="evidence" value="ECO:0007669"/>
    <property type="project" value="InterPro"/>
</dbReference>
<dbReference type="InterPro" id="IPR003718">
    <property type="entry name" value="OsmC/Ohr_fam"/>
</dbReference>